<evidence type="ECO:0000256" key="5">
    <source>
        <dbReference type="ARBA" id="ARBA00023004"/>
    </source>
</evidence>
<dbReference type="PROSITE" id="PS51379">
    <property type="entry name" value="4FE4S_FER_2"/>
    <property type="match status" value="1"/>
</dbReference>
<reference evidence="10 11" key="1">
    <citation type="submission" date="2018-07" db="EMBL/GenBank/DDBJ databases">
        <title>Genomic Encyclopedia of Type Strains, Phase IV (KMG-IV): sequencing the most valuable type-strain genomes for metagenomic binning, comparative biology and taxonomic classification.</title>
        <authorList>
            <person name="Goeker M."/>
        </authorList>
    </citation>
    <scope>NUCLEOTIDE SEQUENCE [LARGE SCALE GENOMIC DNA]</scope>
    <source>
        <strain evidence="10 11">DSM 44290</strain>
    </source>
</reference>
<dbReference type="InterPro" id="IPR001080">
    <property type="entry name" value="3Fe4S_ferredoxin"/>
</dbReference>
<sequence length="81" mass="8463">MSEPITVEIDQELCLGSGYCVRSAPTFFHLPDEVSELRTSVGEATSGPVDVAPDLLAAVRSAALVCPAAAIVVHEPNRVAD</sequence>
<evidence type="ECO:0000256" key="3">
    <source>
        <dbReference type="ARBA" id="ARBA00022723"/>
    </source>
</evidence>
<evidence type="ECO:0000256" key="7">
    <source>
        <dbReference type="ARBA" id="ARBA00023291"/>
    </source>
</evidence>
<keyword evidence="5 8" id="KW-0408">Iron</keyword>
<name>A0A370ICP5_9NOCA</name>
<dbReference type="InterPro" id="IPR051269">
    <property type="entry name" value="Fe-S_cluster_ET"/>
</dbReference>
<dbReference type="InterPro" id="IPR017896">
    <property type="entry name" value="4Fe4S_Fe-S-bd"/>
</dbReference>
<feature type="domain" description="4Fe-4S ferredoxin-type" evidence="9">
    <location>
        <begin position="5"/>
        <end position="33"/>
    </location>
</feature>
<keyword evidence="3 8" id="KW-0479">Metal-binding</keyword>
<dbReference type="GO" id="GO:0051538">
    <property type="term" value="F:3 iron, 4 sulfur cluster binding"/>
    <property type="evidence" value="ECO:0007669"/>
    <property type="project" value="UniProtKB-KW"/>
</dbReference>
<gene>
    <name evidence="10" type="ORF">DFR76_102781</name>
</gene>
<keyword evidence="6 8" id="KW-0411">Iron-sulfur</keyword>
<dbReference type="Proteomes" id="UP000254869">
    <property type="component" value="Unassembled WGS sequence"/>
</dbReference>
<evidence type="ECO:0000256" key="4">
    <source>
        <dbReference type="ARBA" id="ARBA00022982"/>
    </source>
</evidence>
<dbReference type="AlphaFoldDB" id="A0A370ICP5"/>
<dbReference type="EMBL" id="QQBC01000002">
    <property type="protein sequence ID" value="RDI68380.1"/>
    <property type="molecule type" value="Genomic_DNA"/>
</dbReference>
<protein>
    <recommendedName>
        <fullName evidence="8">Ferredoxin</fullName>
    </recommendedName>
</protein>
<evidence type="ECO:0000256" key="2">
    <source>
        <dbReference type="ARBA" id="ARBA00022448"/>
    </source>
</evidence>
<dbReference type="GO" id="GO:0009055">
    <property type="term" value="F:electron transfer activity"/>
    <property type="evidence" value="ECO:0007669"/>
    <property type="project" value="UniProtKB-UniRule"/>
</dbReference>
<dbReference type="Pfam" id="PF13459">
    <property type="entry name" value="Fer4_15"/>
    <property type="match status" value="1"/>
</dbReference>
<dbReference type="PANTHER" id="PTHR36923:SF3">
    <property type="entry name" value="FERREDOXIN"/>
    <property type="match status" value="1"/>
</dbReference>
<keyword evidence="2 8" id="KW-0813">Transport</keyword>
<evidence type="ECO:0000256" key="1">
    <source>
        <dbReference type="ARBA" id="ARBA00001927"/>
    </source>
</evidence>
<comment type="cofactor">
    <cofactor evidence="1">
        <name>[3Fe-4S] cluster</name>
        <dbReference type="ChEBI" id="CHEBI:21137"/>
    </cofactor>
</comment>
<keyword evidence="11" id="KW-1185">Reference proteome</keyword>
<dbReference type="PRINTS" id="PR00352">
    <property type="entry name" value="3FE4SFRDOXIN"/>
</dbReference>
<evidence type="ECO:0000313" key="10">
    <source>
        <dbReference type="EMBL" id="RDI68380.1"/>
    </source>
</evidence>
<evidence type="ECO:0000259" key="9">
    <source>
        <dbReference type="PROSITE" id="PS51379"/>
    </source>
</evidence>
<dbReference type="RefSeq" id="WP_067993395.1">
    <property type="nucleotide sequence ID" value="NZ_QQBC01000002.1"/>
</dbReference>
<comment type="function">
    <text evidence="8">Ferredoxins are iron-sulfur proteins that transfer electrons in a wide variety of metabolic reactions.</text>
</comment>
<proteinExistence type="predicted"/>
<evidence type="ECO:0000256" key="6">
    <source>
        <dbReference type="ARBA" id="ARBA00023014"/>
    </source>
</evidence>
<keyword evidence="4 8" id="KW-0249">Electron transport</keyword>
<organism evidence="10 11">
    <name type="scientific">Nocardia pseudobrasiliensis</name>
    <dbReference type="NCBI Taxonomy" id="45979"/>
    <lineage>
        <taxon>Bacteria</taxon>
        <taxon>Bacillati</taxon>
        <taxon>Actinomycetota</taxon>
        <taxon>Actinomycetes</taxon>
        <taxon>Mycobacteriales</taxon>
        <taxon>Nocardiaceae</taxon>
        <taxon>Nocardia</taxon>
    </lineage>
</organism>
<evidence type="ECO:0000313" key="11">
    <source>
        <dbReference type="Proteomes" id="UP000254869"/>
    </source>
</evidence>
<evidence type="ECO:0000256" key="8">
    <source>
        <dbReference type="RuleBase" id="RU368020"/>
    </source>
</evidence>
<dbReference type="SUPFAM" id="SSF54862">
    <property type="entry name" value="4Fe-4S ferredoxins"/>
    <property type="match status" value="1"/>
</dbReference>
<dbReference type="GO" id="GO:0005506">
    <property type="term" value="F:iron ion binding"/>
    <property type="evidence" value="ECO:0007669"/>
    <property type="project" value="UniProtKB-UniRule"/>
</dbReference>
<comment type="caution">
    <text evidence="10">The sequence shown here is derived from an EMBL/GenBank/DDBJ whole genome shotgun (WGS) entry which is preliminary data.</text>
</comment>
<accession>A0A370ICP5</accession>
<dbReference type="Gene3D" id="3.30.70.20">
    <property type="match status" value="1"/>
</dbReference>
<keyword evidence="7" id="KW-0003">3Fe-4S</keyword>
<dbReference type="STRING" id="1210086.GCA_001613105_01357"/>
<dbReference type="PANTHER" id="PTHR36923">
    <property type="entry name" value="FERREDOXIN"/>
    <property type="match status" value="1"/>
</dbReference>